<dbReference type="InterPro" id="IPR013389">
    <property type="entry name" value="CRISPR-assoc_prot_Cas8b"/>
</dbReference>
<gene>
    <name evidence="1" type="ORF">P378_01940</name>
</gene>
<comment type="caution">
    <text evidence="1">The sequence shown here is derived from an EMBL/GenBank/DDBJ whole genome shotgun (WGS) entry which is preliminary data.</text>
</comment>
<keyword evidence="2" id="KW-1185">Reference proteome</keyword>
<dbReference type="OrthoDB" id="1807618at2"/>
<name>A0A2C6MJ03_9FIRM</name>
<reference evidence="1 2" key="1">
    <citation type="submission" date="2013-09" db="EMBL/GenBank/DDBJ databases">
        <title>Biodegradation of hydrocarbons in the deep terrestrial subsurface : characterization of a microbial consortium composed of two Desulfotomaculum species originating from a deep geological formation.</title>
        <authorList>
            <person name="Aullo T."/>
            <person name="Berlendis S."/>
            <person name="Lascourreges J.-F."/>
            <person name="Dessort D."/>
            <person name="Saint-Laurent S."/>
            <person name="Schraauwers B."/>
            <person name="Mas J."/>
            <person name="Magot M."/>
            <person name="Ranchou-Peyruse A."/>
        </authorList>
    </citation>
    <scope>NUCLEOTIDE SEQUENCE [LARGE SCALE GENOMIC DNA]</scope>
    <source>
        <strain evidence="1 2">Bs107</strain>
    </source>
</reference>
<dbReference type="Proteomes" id="UP000222564">
    <property type="component" value="Unassembled WGS sequence"/>
</dbReference>
<dbReference type="RefSeq" id="WP_099082058.1">
    <property type="nucleotide sequence ID" value="NZ_AWQQ01000017.1"/>
</dbReference>
<dbReference type="Pfam" id="PF09484">
    <property type="entry name" value="Cas_TM1802"/>
    <property type="match status" value="1"/>
</dbReference>
<evidence type="ECO:0000313" key="2">
    <source>
        <dbReference type="Proteomes" id="UP000222564"/>
    </source>
</evidence>
<accession>A0A2C6MJ03</accession>
<dbReference type="AlphaFoldDB" id="A0A2C6MJ03"/>
<proteinExistence type="predicted"/>
<protein>
    <submittedName>
        <fullName evidence="1">CRISPR-associated protein</fullName>
    </submittedName>
</protein>
<dbReference type="EMBL" id="AWQQ01000017">
    <property type="protein sequence ID" value="PHJ39533.1"/>
    <property type="molecule type" value="Genomic_DNA"/>
</dbReference>
<organism evidence="1 2">
    <name type="scientific">Desulforamulus profundi</name>
    <dbReference type="NCBI Taxonomy" id="1383067"/>
    <lineage>
        <taxon>Bacteria</taxon>
        <taxon>Bacillati</taxon>
        <taxon>Bacillota</taxon>
        <taxon>Clostridia</taxon>
        <taxon>Eubacteriales</taxon>
        <taxon>Peptococcaceae</taxon>
        <taxon>Desulforamulus</taxon>
    </lineage>
</organism>
<sequence length="136" mass="15167">MKLDFLAKFADPVMQTPAGQGAFLAGVVLGMVARGQTKDGSIDGAPLFKQMTFGRMKRRDLKRHLARVPELVKAYDLNYKDLIRKLAAYAGELILQDEGFELGVDGNFAFATAFMNAREYFWTIFGKQHGENDEGN</sequence>
<evidence type="ECO:0000313" key="1">
    <source>
        <dbReference type="EMBL" id="PHJ39533.1"/>
    </source>
</evidence>